<protein>
    <submittedName>
        <fullName evidence="6">Helicase, SNF2/RAD54 family</fullName>
    </submittedName>
</protein>
<dbReference type="Gene3D" id="3.40.50.300">
    <property type="entry name" value="P-loop containing nucleotide triphosphate hydrolases"/>
    <property type="match status" value="1"/>
</dbReference>
<dbReference type="FunFam" id="3.40.50.10810:FF:000057">
    <property type="entry name" value="Snf2/Rad54 family helicase"/>
    <property type="match status" value="1"/>
</dbReference>
<dbReference type="HOGENOM" id="CLU_000315_21_8_2"/>
<dbReference type="GeneID" id="24840967"/>
<feature type="region of interest" description="Disordered" evidence="3">
    <location>
        <begin position="307"/>
        <end position="329"/>
    </location>
</feature>
<dbReference type="AlphaFoldDB" id="A0A0E3WPC8"/>
<dbReference type="PROSITE" id="PS51192">
    <property type="entry name" value="HELICASE_ATP_BIND_1"/>
    <property type="match status" value="1"/>
</dbReference>
<dbReference type="PATRIC" id="fig|213585.10.peg.3987"/>
<feature type="domain" description="Helicase C-terminal" evidence="5">
    <location>
        <begin position="915"/>
        <end position="1072"/>
    </location>
</feature>
<dbReference type="InterPro" id="IPR014001">
    <property type="entry name" value="Helicase_ATP-bd"/>
</dbReference>
<proteinExistence type="predicted"/>
<gene>
    <name evidence="6" type="ORF">MSMAS_3188</name>
</gene>
<keyword evidence="6" id="KW-0067">ATP-binding</keyword>
<dbReference type="SMART" id="SM00487">
    <property type="entry name" value="DEXDc"/>
    <property type="match status" value="1"/>
</dbReference>
<name>A0A0E3WPC8_METMZ</name>
<dbReference type="InterPro" id="IPR038718">
    <property type="entry name" value="SNF2-like_sf"/>
</dbReference>
<feature type="domain" description="Helicase ATP-binding" evidence="4">
    <location>
        <begin position="602"/>
        <end position="788"/>
    </location>
</feature>
<keyword evidence="6" id="KW-0547">Nucleotide-binding</keyword>
<evidence type="ECO:0000256" key="2">
    <source>
        <dbReference type="SAM" id="Coils"/>
    </source>
</evidence>
<dbReference type="GO" id="GO:0004386">
    <property type="term" value="F:helicase activity"/>
    <property type="evidence" value="ECO:0007669"/>
    <property type="project" value="UniProtKB-KW"/>
</dbReference>
<accession>A0A0E3WPC8</accession>
<dbReference type="RefSeq" id="WP_048046853.1">
    <property type="nucleotide sequence ID" value="NZ_CP009512.1"/>
</dbReference>
<dbReference type="Pfam" id="PF00176">
    <property type="entry name" value="SNF2-rel_dom"/>
    <property type="match status" value="1"/>
</dbReference>
<dbReference type="SUPFAM" id="SSF52540">
    <property type="entry name" value="P-loop containing nucleoside triphosphate hydrolases"/>
    <property type="match status" value="2"/>
</dbReference>
<dbReference type="CDD" id="cd18793">
    <property type="entry name" value="SF2_C_SNF"/>
    <property type="match status" value="1"/>
</dbReference>
<evidence type="ECO:0000256" key="1">
    <source>
        <dbReference type="ARBA" id="ARBA00022801"/>
    </source>
</evidence>
<dbReference type="InterPro" id="IPR027417">
    <property type="entry name" value="P-loop_NTPase"/>
</dbReference>
<evidence type="ECO:0000313" key="7">
    <source>
        <dbReference type="Proteomes" id="UP000033097"/>
    </source>
</evidence>
<dbReference type="SMART" id="SM00490">
    <property type="entry name" value="HELICc"/>
    <property type="match status" value="1"/>
</dbReference>
<dbReference type="EMBL" id="CP009512">
    <property type="protein sequence ID" value="AKB66384.1"/>
    <property type="molecule type" value="Genomic_DNA"/>
</dbReference>
<dbReference type="InterPro" id="IPR000330">
    <property type="entry name" value="SNF2_N"/>
</dbReference>
<dbReference type="PROSITE" id="PS51194">
    <property type="entry name" value="HELICASE_CTER"/>
    <property type="match status" value="1"/>
</dbReference>
<keyword evidence="6" id="KW-0347">Helicase</keyword>
<evidence type="ECO:0000256" key="3">
    <source>
        <dbReference type="SAM" id="MobiDB-lite"/>
    </source>
</evidence>
<dbReference type="InterPro" id="IPR049730">
    <property type="entry name" value="SNF2/RAD54-like_C"/>
</dbReference>
<dbReference type="FunFam" id="3.40.50.300:FF:000533">
    <property type="entry name" value="Helicase, Snf2 family"/>
    <property type="match status" value="1"/>
</dbReference>
<evidence type="ECO:0000259" key="4">
    <source>
        <dbReference type="PROSITE" id="PS51192"/>
    </source>
</evidence>
<dbReference type="KEGG" id="mmj:MSMAS_3188"/>
<feature type="compositionally biased region" description="Acidic residues" evidence="3">
    <location>
        <begin position="307"/>
        <end position="320"/>
    </location>
</feature>
<dbReference type="CDD" id="cd18012">
    <property type="entry name" value="DEXQc_arch_SWI2_SNF2"/>
    <property type="match status" value="1"/>
</dbReference>
<dbReference type="Proteomes" id="UP000033097">
    <property type="component" value="Chromosome"/>
</dbReference>
<dbReference type="Pfam" id="PF00271">
    <property type="entry name" value="Helicase_C"/>
    <property type="match status" value="1"/>
</dbReference>
<evidence type="ECO:0000313" key="6">
    <source>
        <dbReference type="EMBL" id="AKB66384.1"/>
    </source>
</evidence>
<dbReference type="Pfam" id="PF12419">
    <property type="entry name" value="DUF3670"/>
    <property type="match status" value="1"/>
</dbReference>
<evidence type="ECO:0000259" key="5">
    <source>
        <dbReference type="PROSITE" id="PS51194"/>
    </source>
</evidence>
<reference evidence="6 7" key="1">
    <citation type="submission" date="2014-07" db="EMBL/GenBank/DDBJ databases">
        <title>Methanogenic archaea and the global carbon cycle.</title>
        <authorList>
            <person name="Henriksen J.R."/>
            <person name="Luke J."/>
            <person name="Reinhart S."/>
            <person name="Benedict M.N."/>
            <person name="Youngblut N.D."/>
            <person name="Metcalf M.E."/>
            <person name="Whitaker R.J."/>
            <person name="Metcalf W.W."/>
        </authorList>
    </citation>
    <scope>NUCLEOTIDE SEQUENCE [LARGE SCALE GENOMIC DNA]</scope>
    <source>
        <strain evidence="6 7">S-6</strain>
    </source>
</reference>
<dbReference type="InterPro" id="IPR022138">
    <property type="entry name" value="DUF3670"/>
</dbReference>
<dbReference type="InterPro" id="IPR001650">
    <property type="entry name" value="Helicase_C-like"/>
</dbReference>
<sequence length="1089" mass="121384">MIILHAGRVGKQFFLWGESPAENETPVVRRGRKPKTPIVKPYPYDSGFENLSSALELLLGSTDRKKAEKINVWTPTIGGNPVPSSPLVAEISDSKAEPALAPCTVHAYPLEAEEAIVLLCTCMEKKVLAPGIISGNDLLWWADALKFAGSLVAGQKYLPGVRGGEGEYRAFWEPVFSGEDAGKLAKLAKQMPPAARALAPEASSMPPEMPAALAAKQFIEDSLDWIVRSEIGEKKLAKETRKRKSFDSVHDAWVSALRSPEGLIYGDENELLQLAARTREWQRPLTILTTSPFRFCFRLEEPALEEEIEETEETEEIEENEAGKRDTKKGREGIADIEVPEGLWYVRYMLQSYEDPSLLIPVKEAWKPKKGSPLKKYDVKNIRQFLLSSLGQASSISAGIASSLEAPNPSGYSLDTKEAYRFLTESAANLSQAGFGVLLPGWWTRKGTKTHLKAQANVKGKKKLQAGYGLTLDEIVSFDWEIALGDRVLTVRELQALAKLKAPLVKFRGQWVEVNDAEIRAALEFWKKNPNGEASLREVLKLAVGVSEKADGVNVEGLNATGWIGELISRLKDKTGFEELPAPNGFSGTLRPYQFRGYSWLAFLRQWGIGACLADDMGLGKTVQTLALIQHDLEQAKEKAEEKIEEPAEEKIEEKVDGRKAPKPVLLVCPTSVINNWKKEASRFTPELSVMVHHGTSRKKEEEFKKEAMNHAIVISSYGLVQRDLKFLKEVHWAGVVLDEAQNIKNPETKQAKAARALESDYRLALTGTPVENNVGDLWSIMEFLNPGFLGSQAGFKRNFFIPIQAERDQEAARRLKEITGPFILRRLKTDTSIISDLPEKMEMKTYCTLTKEQASLYAAVLEDIREAIEGAEEGIQRKGIILSALSRLKQVCNHPAQFLKDNSTIPGRSGKLARLTEMLDVVLENGEKALVFTQFAEMGKMVKEHLQASFGCEVLFLHGGVPRKQRDRMLERFQEGKEYLPIFVLSLKAGGTGLNLTGANHVFHFDRWWNPAVENQATDRAFRIGQTKNVEVHKFICAGTLEEKIDEIIERKVQVAENVVGTGEDWLTELSNDELKDILALREEAVGE</sequence>
<dbReference type="GO" id="GO:0140097">
    <property type="term" value="F:catalytic activity, acting on DNA"/>
    <property type="evidence" value="ECO:0007669"/>
    <property type="project" value="UniProtKB-ARBA"/>
</dbReference>
<dbReference type="PANTHER" id="PTHR10799">
    <property type="entry name" value="SNF2/RAD54 HELICASE FAMILY"/>
    <property type="match status" value="1"/>
</dbReference>
<dbReference type="GO" id="GO:0005524">
    <property type="term" value="F:ATP binding"/>
    <property type="evidence" value="ECO:0007669"/>
    <property type="project" value="InterPro"/>
</dbReference>
<dbReference type="STRING" id="213585.MSMAS_3188"/>
<feature type="coiled-coil region" evidence="2">
    <location>
        <begin position="623"/>
        <end position="650"/>
    </location>
</feature>
<dbReference type="GO" id="GO:0016787">
    <property type="term" value="F:hydrolase activity"/>
    <property type="evidence" value="ECO:0007669"/>
    <property type="project" value="UniProtKB-KW"/>
</dbReference>
<dbReference type="Gene3D" id="3.40.50.10810">
    <property type="entry name" value="Tandem AAA-ATPase domain"/>
    <property type="match status" value="1"/>
</dbReference>
<keyword evidence="1" id="KW-0378">Hydrolase</keyword>
<keyword evidence="2" id="KW-0175">Coiled coil</keyword>
<organism evidence="6 7">
    <name type="scientific">Methanosarcina mazei S-6</name>
    <dbReference type="NCBI Taxonomy" id="213585"/>
    <lineage>
        <taxon>Archaea</taxon>
        <taxon>Methanobacteriati</taxon>
        <taxon>Methanobacteriota</taxon>
        <taxon>Stenosarchaea group</taxon>
        <taxon>Methanomicrobia</taxon>
        <taxon>Methanosarcinales</taxon>
        <taxon>Methanosarcinaceae</taxon>
        <taxon>Methanosarcina</taxon>
    </lineage>
</organism>